<dbReference type="STRING" id="544712.C6H7E5"/>
<dbReference type="HOGENOM" id="CLU_2811789_0_0_1"/>
<name>C6H7E5_AJECH</name>
<evidence type="ECO:0008006" key="3">
    <source>
        <dbReference type="Google" id="ProtNLM"/>
    </source>
</evidence>
<proteinExistence type="predicted"/>
<evidence type="ECO:0000313" key="2">
    <source>
        <dbReference type="Proteomes" id="UP000002624"/>
    </source>
</evidence>
<dbReference type="VEuPathDB" id="FungiDB:HCDG_02346"/>
<dbReference type="EMBL" id="GG692420">
    <property type="protein sequence ID" value="EER44316.1"/>
    <property type="molecule type" value="Genomic_DNA"/>
</dbReference>
<sequence length="67" mass="7210">MTIPDEVDIVVCGGGSSGYFPVGRILANLNNRLRVLLIETDEDVSNNLWKENSSPILLPGKLSAAIN</sequence>
<evidence type="ECO:0000313" key="1">
    <source>
        <dbReference type="EMBL" id="EER44316.1"/>
    </source>
</evidence>
<dbReference type="Proteomes" id="UP000002624">
    <property type="component" value="Unassembled WGS sequence"/>
</dbReference>
<accession>C6H7E5</accession>
<organism evidence="1 2">
    <name type="scientific">Ajellomyces capsulatus (strain H143)</name>
    <name type="common">Darling's disease fungus</name>
    <name type="synonym">Histoplasma capsulatum</name>
    <dbReference type="NCBI Taxonomy" id="544712"/>
    <lineage>
        <taxon>Eukaryota</taxon>
        <taxon>Fungi</taxon>
        <taxon>Dikarya</taxon>
        <taxon>Ascomycota</taxon>
        <taxon>Pezizomycotina</taxon>
        <taxon>Eurotiomycetes</taxon>
        <taxon>Eurotiomycetidae</taxon>
        <taxon>Onygenales</taxon>
        <taxon>Ajellomycetaceae</taxon>
        <taxon>Histoplasma</taxon>
    </lineage>
</organism>
<reference evidence="2" key="1">
    <citation type="submission" date="2009-05" db="EMBL/GenBank/DDBJ databases">
        <title>The genome sequence of Ajellomyces capsulatus strain H143.</title>
        <authorList>
            <person name="Champion M."/>
            <person name="Cuomo C.A."/>
            <person name="Ma L.-J."/>
            <person name="Henn M.R."/>
            <person name="Sil A."/>
            <person name="Goldman B."/>
            <person name="Young S.K."/>
            <person name="Kodira C.D."/>
            <person name="Zeng Q."/>
            <person name="Koehrsen M."/>
            <person name="Alvarado L."/>
            <person name="Berlin A.M."/>
            <person name="Borenstein D."/>
            <person name="Chen Z."/>
            <person name="Engels R."/>
            <person name="Freedman E."/>
            <person name="Gellesch M."/>
            <person name="Goldberg J."/>
            <person name="Griggs A."/>
            <person name="Gujja S."/>
            <person name="Heiman D.I."/>
            <person name="Hepburn T.A."/>
            <person name="Howarth C."/>
            <person name="Jen D."/>
            <person name="Larson L."/>
            <person name="Lewis B."/>
            <person name="Mehta T."/>
            <person name="Park D."/>
            <person name="Pearson M."/>
            <person name="Roberts A."/>
            <person name="Saif S."/>
            <person name="Shea T.D."/>
            <person name="Shenoy N."/>
            <person name="Sisk P."/>
            <person name="Stolte C."/>
            <person name="Sykes S."/>
            <person name="Walk T."/>
            <person name="White J."/>
            <person name="Yandava C."/>
            <person name="Klein B."/>
            <person name="McEwen J.G."/>
            <person name="Puccia R."/>
            <person name="Goldman G.H."/>
            <person name="Felipe M.S."/>
            <person name="Nino-Vega G."/>
            <person name="San-Blas G."/>
            <person name="Taylor J.W."/>
            <person name="Mendoza L."/>
            <person name="Galagan J.E."/>
            <person name="Nusbaum C."/>
            <person name="Birren B.W."/>
        </authorList>
    </citation>
    <scope>NUCLEOTIDE SEQUENCE [LARGE SCALE GENOMIC DNA]</scope>
    <source>
        <strain evidence="2">H143</strain>
    </source>
</reference>
<gene>
    <name evidence="1" type="ORF">HCDG_02346</name>
</gene>
<protein>
    <recommendedName>
        <fullName evidence="3">Glucose-methanol-choline oxidoreductase N-terminal domain-containing protein</fullName>
    </recommendedName>
</protein>
<dbReference type="AlphaFoldDB" id="C6H7E5"/>